<evidence type="ECO:0000313" key="1">
    <source>
        <dbReference type="EMBL" id="MBP3951841.1"/>
    </source>
</evidence>
<dbReference type="InterPro" id="IPR020216">
    <property type="entry name" value="Uncharacterised_YncE"/>
</dbReference>
<organism evidence="1 2">
    <name type="scientific">Halalkalibacter suaedae</name>
    <dbReference type="NCBI Taxonomy" id="2822140"/>
    <lineage>
        <taxon>Bacteria</taxon>
        <taxon>Bacillati</taxon>
        <taxon>Bacillota</taxon>
        <taxon>Bacilli</taxon>
        <taxon>Bacillales</taxon>
        <taxon>Bacillaceae</taxon>
        <taxon>Halalkalibacter</taxon>
    </lineage>
</organism>
<dbReference type="Proteomes" id="UP000678228">
    <property type="component" value="Unassembled WGS sequence"/>
</dbReference>
<evidence type="ECO:0000313" key="2">
    <source>
        <dbReference type="Proteomes" id="UP000678228"/>
    </source>
</evidence>
<accession>A0A940WT71</accession>
<dbReference type="EMBL" id="JAGKSQ010000004">
    <property type="protein sequence ID" value="MBP3951841.1"/>
    <property type="molecule type" value="Genomic_DNA"/>
</dbReference>
<reference evidence="1" key="1">
    <citation type="submission" date="2021-03" db="EMBL/GenBank/DDBJ databases">
        <title>Bacillus suaedae sp. nov., isolated from Suaeda aralocaspica.</title>
        <authorList>
            <person name="Lei R.F.R."/>
        </authorList>
    </citation>
    <scope>NUCLEOTIDE SEQUENCE</scope>
    <source>
        <strain evidence="1">YZJH907-2</strain>
    </source>
</reference>
<dbReference type="AlphaFoldDB" id="A0A940WT71"/>
<proteinExistence type="predicted"/>
<sequence>MLRGVSFEIPNKYGTFLADILKPIELSTYNWLNQNEEAYIIKDGHLDEELFPGIEEVIDGSLLENRIKNNQYYVIFADLKAFPKGEKVHNIKTYEEFSNSRCELVLLVVDSGYITIYCKDKEKLNFLHRNAIECSFENVEYITDENDGRTGLSVW</sequence>
<dbReference type="Pfam" id="PF10903">
    <property type="entry name" value="DUF2691"/>
    <property type="match status" value="1"/>
</dbReference>
<protein>
    <submittedName>
        <fullName evidence="1">DUF2691 family protein</fullName>
    </submittedName>
</protein>
<keyword evidence="2" id="KW-1185">Reference proteome</keyword>
<name>A0A940WT71_9BACI</name>
<dbReference type="RefSeq" id="WP_210597529.1">
    <property type="nucleotide sequence ID" value="NZ_JAGKSQ010000004.1"/>
</dbReference>
<comment type="caution">
    <text evidence="1">The sequence shown here is derived from an EMBL/GenBank/DDBJ whole genome shotgun (WGS) entry which is preliminary data.</text>
</comment>
<gene>
    <name evidence="1" type="ORF">J7W16_11930</name>
</gene>